<keyword evidence="3" id="KW-1185">Reference proteome</keyword>
<reference evidence="2 3" key="1">
    <citation type="journal article" date="2019" name="Syst. Appl. Microbiol.">
        <title>Microvirga tunisiensis sp. nov., a root nodule symbiotic bacterium isolated from Lupinus micranthus and L. luteus grown in Northern Tunisia.</title>
        <authorList>
            <person name="Msaddak A."/>
            <person name="Rejili M."/>
            <person name="Duran D."/>
            <person name="Mars M."/>
            <person name="Palacios J.M."/>
            <person name="Ruiz-Argueso T."/>
            <person name="Rey L."/>
            <person name="Imperial J."/>
        </authorList>
    </citation>
    <scope>NUCLEOTIDE SEQUENCE [LARGE SCALE GENOMIC DNA]</scope>
    <source>
        <strain evidence="2 3">Lmie10</strain>
    </source>
</reference>
<comment type="caution">
    <text evidence="2">The sequence shown here is derived from an EMBL/GenBank/DDBJ whole genome shotgun (WGS) entry which is preliminary data.</text>
</comment>
<accession>A0A5N7MLN2</accession>
<gene>
    <name evidence="2" type="ORF">FS320_21955</name>
</gene>
<dbReference type="AlphaFoldDB" id="A0A5N7MLN2"/>
<feature type="signal peptide" evidence="1">
    <location>
        <begin position="1"/>
        <end position="24"/>
    </location>
</feature>
<dbReference type="RefSeq" id="WP_152714074.1">
    <property type="nucleotide sequence ID" value="NZ_VOSJ01000105.1"/>
</dbReference>
<sequence>MNLTQPALLGALAFAALSANPQTAAAIDCPKHKGIYTDTLGSMHTLTFESDEKGTLNLEHGKTKLRYRVAVTFSNGFATEYLSIGKTDKIAASNTPVASSAVLRMNSDFSPYRGGNEAPYLVIPDLPKGLYYDDQVRGLSDYVDMIPGHAWQLSSCRK</sequence>
<evidence type="ECO:0000313" key="3">
    <source>
        <dbReference type="Proteomes" id="UP000403266"/>
    </source>
</evidence>
<protein>
    <submittedName>
        <fullName evidence="2">Uncharacterized protein</fullName>
    </submittedName>
</protein>
<organism evidence="2 3">
    <name type="scientific">Microvirga tunisiensis</name>
    <dbReference type="NCBI Taxonomy" id="2108360"/>
    <lineage>
        <taxon>Bacteria</taxon>
        <taxon>Pseudomonadati</taxon>
        <taxon>Pseudomonadota</taxon>
        <taxon>Alphaproteobacteria</taxon>
        <taxon>Hyphomicrobiales</taxon>
        <taxon>Methylobacteriaceae</taxon>
        <taxon>Microvirga</taxon>
    </lineage>
</organism>
<evidence type="ECO:0000313" key="2">
    <source>
        <dbReference type="EMBL" id="MPR27758.1"/>
    </source>
</evidence>
<keyword evidence="1" id="KW-0732">Signal</keyword>
<dbReference type="Proteomes" id="UP000403266">
    <property type="component" value="Unassembled WGS sequence"/>
</dbReference>
<evidence type="ECO:0000256" key="1">
    <source>
        <dbReference type="SAM" id="SignalP"/>
    </source>
</evidence>
<name>A0A5N7MLN2_9HYPH</name>
<proteinExistence type="predicted"/>
<dbReference type="EMBL" id="VOSK01000105">
    <property type="protein sequence ID" value="MPR27758.1"/>
    <property type="molecule type" value="Genomic_DNA"/>
</dbReference>
<feature type="chain" id="PRO_5030135543" evidence="1">
    <location>
        <begin position="25"/>
        <end position="158"/>
    </location>
</feature>